<evidence type="ECO:0000256" key="3">
    <source>
        <dbReference type="ARBA" id="ARBA00022679"/>
    </source>
</evidence>
<dbReference type="GO" id="GO:0055091">
    <property type="term" value="P:phospholipid homeostasis"/>
    <property type="evidence" value="ECO:0007669"/>
    <property type="project" value="TreeGrafter"/>
</dbReference>
<dbReference type="Pfam" id="PF03706">
    <property type="entry name" value="LPG_synthase_TM"/>
    <property type="match status" value="1"/>
</dbReference>
<evidence type="ECO:0000256" key="6">
    <source>
        <dbReference type="ARBA" id="ARBA00023136"/>
    </source>
</evidence>
<dbReference type="InterPro" id="IPR051211">
    <property type="entry name" value="PG_lysyltransferase"/>
</dbReference>
<comment type="subcellular location">
    <subcellularLocation>
        <location evidence="1 7">Cell membrane</location>
        <topology evidence="1 7">Multi-pass membrane protein</topology>
    </subcellularLocation>
</comment>
<comment type="function">
    <text evidence="7">Catalyzes the transfer of a lysyl group from L-lysyl-tRNA(Lys) to membrane-bound phosphatidylglycerol (PG), which produces lysylphosphatidylglycerol (LPG), a major component of the bacterial membrane with a positive net charge. LPG synthesis contributes to bacterial virulence as it is involved in the resistance mechanism against cationic antimicrobial peptides (CAMP) produces by the host's immune system (defensins, cathelicidins) and by the competing microorganisms.</text>
</comment>
<dbReference type="GO" id="GO:0050071">
    <property type="term" value="F:phosphatidylglycerol lysyltransferase activity"/>
    <property type="evidence" value="ECO:0007669"/>
    <property type="project" value="UniProtKB-EC"/>
</dbReference>
<reference evidence="8 9" key="1">
    <citation type="submission" date="2016-12" db="EMBL/GenBank/DDBJ databases">
        <title>The whole genome sequencing and assembly of Bacillus cohnii DSM 6307T strain.</title>
        <authorList>
            <person name="Lee Y.-J."/>
            <person name="Yi H."/>
            <person name="Bahn Y.-S."/>
            <person name="Kim J.F."/>
            <person name="Lee D.-W."/>
        </authorList>
    </citation>
    <scope>NUCLEOTIDE SEQUENCE [LARGE SCALE GENOMIC DNA]</scope>
    <source>
        <strain evidence="8 9">DSM 6307</strain>
    </source>
</reference>
<keyword evidence="7" id="KW-0046">Antibiotic resistance</keyword>
<keyword evidence="2" id="KW-1003">Cell membrane</keyword>
<proteinExistence type="inferred from homology"/>
<dbReference type="Proteomes" id="UP000215224">
    <property type="component" value="Chromosome"/>
</dbReference>
<accession>A0A223KQ73</accession>
<feature type="transmembrane region" description="Helical" evidence="7">
    <location>
        <begin position="124"/>
        <end position="145"/>
    </location>
</feature>
<evidence type="ECO:0000313" key="9">
    <source>
        <dbReference type="Proteomes" id="UP000215224"/>
    </source>
</evidence>
<dbReference type="EMBL" id="CP018866">
    <property type="protein sequence ID" value="AST91609.1"/>
    <property type="molecule type" value="Genomic_DNA"/>
</dbReference>
<sequence>MNVLKNTYIYKVWKVFFPITVLLFVYMEAKRLFSKIDFELAIYKIQEIGLFSFLCLVLFGILAVCTMIFYDVIIVRELNIKPKHYLIKSFAFNSYANFFGFGGFAGVGLRTFFYRERVDKLSQLLKWATVILPFMLTGLSLLAYFVLVTEWKKPFMLETYPVLKIPLSLMCIFAPLLLIGSIWTKKVHFRTQIKLITVSLLEWIVAAILFTLVAYSLHINMNISILLLLFILAATVGVISTVPGGLGAFDFVMLVGLSHFGVTEERTVALLLLYRIVYYFLPFIFSSIILGYFMQKEKRWGLFIPSKESFEKSAYRISVVFVLIVGMLLLVFPVAPAIVHRLKWADQFLSLQVMQVSQQVSIIIGILLLVLARSLYDQVKRAYYATSIILLIGVIFSFSKGFQFGESVILLIAALLLRTSKNQFYRKSSPYTLGKGIVDGVIVFFLSSLYVGVGVLQIPIIKRYVPSRFQELFSLQMTELMVDIVIGVVLSIALAYISLFWKGEKYRFTKSKTKKTYFLPKGAMYIHREKRSYWYYEKWMDKILINMKESNNIDRTSLLTFQKNIDLYGYKIIYVQIPKTEMEWIQKENFYIIENYGFPKEIPVFVAKLYIKAIKKYNS</sequence>
<organism evidence="8 9">
    <name type="scientific">Sutcliffiella cohnii</name>
    <dbReference type="NCBI Taxonomy" id="33932"/>
    <lineage>
        <taxon>Bacteria</taxon>
        <taxon>Bacillati</taxon>
        <taxon>Bacillota</taxon>
        <taxon>Bacilli</taxon>
        <taxon>Bacillales</taxon>
        <taxon>Bacillaceae</taxon>
        <taxon>Sutcliffiella</taxon>
    </lineage>
</organism>
<evidence type="ECO:0000256" key="4">
    <source>
        <dbReference type="ARBA" id="ARBA00022692"/>
    </source>
</evidence>
<feature type="transmembrane region" description="Helical" evidence="7">
    <location>
        <begin position="437"/>
        <end position="460"/>
    </location>
</feature>
<protein>
    <recommendedName>
        <fullName evidence="7">Phosphatidylglycerol lysyltransferase</fullName>
        <ecNumber evidence="7">2.3.2.3</ecNumber>
    </recommendedName>
    <alternativeName>
        <fullName evidence="7">Lysylphosphatidylglycerol synthase</fullName>
    </alternativeName>
</protein>
<dbReference type="PANTHER" id="PTHR34697:SF2">
    <property type="entry name" value="PHOSPHATIDYLGLYCEROL LYSYLTRANSFERASE"/>
    <property type="match status" value="1"/>
</dbReference>
<feature type="transmembrane region" description="Helical" evidence="7">
    <location>
        <begin position="165"/>
        <end position="183"/>
    </location>
</feature>
<feature type="transmembrane region" description="Helical" evidence="7">
    <location>
        <begin position="195"/>
        <end position="217"/>
    </location>
</feature>
<feature type="transmembrane region" description="Helical" evidence="7">
    <location>
        <begin position="50"/>
        <end position="70"/>
    </location>
</feature>
<feature type="transmembrane region" description="Helical" evidence="7">
    <location>
        <begin position="12"/>
        <end position="29"/>
    </location>
</feature>
<evidence type="ECO:0000256" key="1">
    <source>
        <dbReference type="ARBA" id="ARBA00004651"/>
    </source>
</evidence>
<dbReference type="PANTHER" id="PTHR34697">
    <property type="entry name" value="PHOSPHATIDYLGLYCEROL LYSYLTRANSFERASE"/>
    <property type="match status" value="1"/>
</dbReference>
<keyword evidence="6 7" id="KW-0472">Membrane</keyword>
<evidence type="ECO:0000256" key="5">
    <source>
        <dbReference type="ARBA" id="ARBA00022989"/>
    </source>
</evidence>
<evidence type="ECO:0000256" key="7">
    <source>
        <dbReference type="RuleBase" id="RU363042"/>
    </source>
</evidence>
<dbReference type="RefSeq" id="WP_066418855.1">
    <property type="nucleotide sequence ID" value="NZ_CP018866.1"/>
</dbReference>
<comment type="similarity">
    <text evidence="7">Belongs to the LPG synthase family.</text>
</comment>
<feature type="transmembrane region" description="Helical" evidence="7">
    <location>
        <begin position="90"/>
        <end position="112"/>
    </location>
</feature>
<dbReference type="GO" id="GO:0006629">
    <property type="term" value="P:lipid metabolic process"/>
    <property type="evidence" value="ECO:0007669"/>
    <property type="project" value="UniProtKB-KW"/>
</dbReference>
<feature type="transmembrane region" description="Helical" evidence="7">
    <location>
        <begin position="388"/>
        <end position="417"/>
    </location>
</feature>
<keyword evidence="9" id="KW-1185">Reference proteome</keyword>
<feature type="transmembrane region" description="Helical" evidence="7">
    <location>
        <begin position="314"/>
        <end position="339"/>
    </location>
</feature>
<dbReference type="KEGG" id="bcoh:BC6307_10105"/>
<keyword evidence="7" id="KW-0443">Lipid metabolism</keyword>
<dbReference type="InterPro" id="IPR022791">
    <property type="entry name" value="L-PG_synthase/AglD"/>
</dbReference>
<comment type="catalytic activity">
    <reaction evidence="7">
        <text>L-lysyl-tRNA(Lys) + a 1,2-diacyl-sn-glycero-3-phospho-(1'-sn-glycerol) = a 1,2-diacyl-sn-glycero-3-phospho-1'-(3'-O-L-lysyl)-sn-glycerol + tRNA(Lys)</text>
        <dbReference type="Rhea" id="RHEA:10668"/>
        <dbReference type="Rhea" id="RHEA-COMP:9696"/>
        <dbReference type="Rhea" id="RHEA-COMP:9697"/>
        <dbReference type="ChEBI" id="CHEBI:64716"/>
        <dbReference type="ChEBI" id="CHEBI:75792"/>
        <dbReference type="ChEBI" id="CHEBI:78442"/>
        <dbReference type="ChEBI" id="CHEBI:78529"/>
        <dbReference type="EC" id="2.3.2.3"/>
    </reaction>
</comment>
<feature type="transmembrane region" description="Helical" evidence="7">
    <location>
        <begin position="223"/>
        <end position="256"/>
    </location>
</feature>
<dbReference type="STRING" id="1314751.GCA_001591425_03408"/>
<dbReference type="GO" id="GO:0005886">
    <property type="term" value="C:plasma membrane"/>
    <property type="evidence" value="ECO:0007669"/>
    <property type="project" value="UniProtKB-SubCell"/>
</dbReference>
<feature type="transmembrane region" description="Helical" evidence="7">
    <location>
        <begin position="480"/>
        <end position="501"/>
    </location>
</feature>
<gene>
    <name evidence="7" type="primary">mprF</name>
    <name evidence="8" type="ORF">BC6307_10105</name>
</gene>
<evidence type="ECO:0000256" key="2">
    <source>
        <dbReference type="ARBA" id="ARBA00022475"/>
    </source>
</evidence>
<feature type="transmembrane region" description="Helical" evidence="7">
    <location>
        <begin position="268"/>
        <end position="294"/>
    </location>
</feature>
<name>A0A223KQ73_9BACI</name>
<feature type="transmembrane region" description="Helical" evidence="7">
    <location>
        <begin position="360"/>
        <end position="376"/>
    </location>
</feature>
<dbReference type="AlphaFoldDB" id="A0A223KQ73"/>
<keyword evidence="5 7" id="KW-1133">Transmembrane helix</keyword>
<dbReference type="GO" id="GO:0046677">
    <property type="term" value="P:response to antibiotic"/>
    <property type="evidence" value="ECO:0007669"/>
    <property type="project" value="UniProtKB-KW"/>
</dbReference>
<dbReference type="EC" id="2.3.2.3" evidence="7"/>
<keyword evidence="4 7" id="KW-0812">Transmembrane</keyword>
<evidence type="ECO:0000313" key="8">
    <source>
        <dbReference type="EMBL" id="AST91609.1"/>
    </source>
</evidence>
<dbReference type="NCBIfam" id="TIGR00374">
    <property type="entry name" value="flippase-like domain"/>
    <property type="match status" value="1"/>
</dbReference>
<keyword evidence="3 7" id="KW-0808">Transferase</keyword>